<protein>
    <submittedName>
        <fullName evidence="2">GAL3A protein</fullName>
    </submittedName>
</protein>
<name>A0ABD2B2E7_VESSQ</name>
<feature type="non-terminal residue" evidence="2">
    <location>
        <position position="172"/>
    </location>
</feature>
<accession>A0ABD2B2E7</accession>
<dbReference type="Proteomes" id="UP001607302">
    <property type="component" value="Unassembled WGS sequence"/>
</dbReference>
<feature type="region of interest" description="Disordered" evidence="1">
    <location>
        <begin position="57"/>
        <end position="78"/>
    </location>
</feature>
<keyword evidence="3" id="KW-1185">Reference proteome</keyword>
<gene>
    <name evidence="2" type="ORF">V1478_007183</name>
</gene>
<dbReference type="AlphaFoldDB" id="A0ABD2B2E7"/>
<dbReference type="EMBL" id="JAUDFV010000133">
    <property type="protein sequence ID" value="KAL2726905.1"/>
    <property type="molecule type" value="Genomic_DNA"/>
</dbReference>
<sequence length="172" mass="19517">MQTAMHSTATGQESPGGMQHQRQEEEEKWQLRYERPFLLWKSLRGDAIRLEGRLQTSRKREREEGLTDREEGSGMNEERAEQFLIREGRKSDLTKVRTASTTTITTTTTTDTTTTTTTTITTTKTSSNHSTIIDNTTTGVLLSGTSYQHTSIVYHRVIPPLPSTERRAAWRA</sequence>
<evidence type="ECO:0000313" key="2">
    <source>
        <dbReference type="EMBL" id="KAL2726905.1"/>
    </source>
</evidence>
<comment type="caution">
    <text evidence="2">The sequence shown here is derived from an EMBL/GenBank/DDBJ whole genome shotgun (WGS) entry which is preliminary data.</text>
</comment>
<feature type="compositionally biased region" description="Polar residues" evidence="1">
    <location>
        <begin position="1"/>
        <end position="13"/>
    </location>
</feature>
<feature type="region of interest" description="Disordered" evidence="1">
    <location>
        <begin position="1"/>
        <end position="28"/>
    </location>
</feature>
<proteinExistence type="predicted"/>
<evidence type="ECO:0000313" key="3">
    <source>
        <dbReference type="Proteomes" id="UP001607302"/>
    </source>
</evidence>
<reference evidence="2 3" key="1">
    <citation type="journal article" date="2024" name="Ann. Entomol. Soc. Am.">
        <title>Genomic analyses of the southern and eastern yellowjacket wasps (Hymenoptera: Vespidae) reveal evolutionary signatures of social life.</title>
        <authorList>
            <person name="Catto M.A."/>
            <person name="Caine P.B."/>
            <person name="Orr S.E."/>
            <person name="Hunt B.G."/>
            <person name="Goodisman M.A.D."/>
        </authorList>
    </citation>
    <scope>NUCLEOTIDE SEQUENCE [LARGE SCALE GENOMIC DNA]</scope>
    <source>
        <strain evidence="2">233</strain>
        <tissue evidence="2">Head and thorax</tissue>
    </source>
</reference>
<evidence type="ECO:0000256" key="1">
    <source>
        <dbReference type="SAM" id="MobiDB-lite"/>
    </source>
</evidence>
<organism evidence="2 3">
    <name type="scientific">Vespula squamosa</name>
    <name type="common">Southern yellow jacket</name>
    <name type="synonym">Wasp</name>
    <dbReference type="NCBI Taxonomy" id="30214"/>
    <lineage>
        <taxon>Eukaryota</taxon>
        <taxon>Metazoa</taxon>
        <taxon>Ecdysozoa</taxon>
        <taxon>Arthropoda</taxon>
        <taxon>Hexapoda</taxon>
        <taxon>Insecta</taxon>
        <taxon>Pterygota</taxon>
        <taxon>Neoptera</taxon>
        <taxon>Endopterygota</taxon>
        <taxon>Hymenoptera</taxon>
        <taxon>Apocrita</taxon>
        <taxon>Aculeata</taxon>
        <taxon>Vespoidea</taxon>
        <taxon>Vespidae</taxon>
        <taxon>Vespinae</taxon>
        <taxon>Vespula</taxon>
    </lineage>
</organism>